<evidence type="ECO:0000313" key="3">
    <source>
        <dbReference type="Proteomes" id="UP000199546"/>
    </source>
</evidence>
<keyword evidence="3" id="KW-1185">Reference proteome</keyword>
<dbReference type="Proteomes" id="UP000199546">
    <property type="component" value="Unassembled WGS sequence"/>
</dbReference>
<proteinExistence type="predicted"/>
<dbReference type="EMBL" id="FPBA01000052">
    <property type="protein sequence ID" value="SFU10119.1"/>
    <property type="molecule type" value="Genomic_DNA"/>
</dbReference>
<evidence type="ECO:0000313" key="2">
    <source>
        <dbReference type="EMBL" id="SFU10119.1"/>
    </source>
</evidence>
<feature type="transmembrane region" description="Helical" evidence="1">
    <location>
        <begin position="12"/>
        <end position="34"/>
    </location>
</feature>
<keyword evidence="1" id="KW-0472">Membrane</keyword>
<evidence type="ECO:0008006" key="4">
    <source>
        <dbReference type="Google" id="ProtNLM"/>
    </source>
</evidence>
<reference evidence="3" key="1">
    <citation type="submission" date="2016-10" db="EMBL/GenBank/DDBJ databases">
        <authorList>
            <person name="Varghese N."/>
            <person name="Submissions S."/>
        </authorList>
    </citation>
    <scope>NUCLEOTIDE SEQUENCE [LARGE SCALE GENOMIC DNA]</scope>
    <source>
        <strain evidence="3">DSM 46136</strain>
    </source>
</reference>
<name>A0A1I7DEL8_9ACTN</name>
<dbReference type="AlphaFoldDB" id="A0A1I7DEL8"/>
<keyword evidence="1" id="KW-1133">Transmembrane helix</keyword>
<evidence type="ECO:0000256" key="1">
    <source>
        <dbReference type="SAM" id="Phobius"/>
    </source>
</evidence>
<feature type="transmembrane region" description="Helical" evidence="1">
    <location>
        <begin position="98"/>
        <end position="118"/>
    </location>
</feature>
<organism evidence="2 3">
    <name type="scientific">Geodermatophilus amargosae</name>
    <dbReference type="NCBI Taxonomy" id="1296565"/>
    <lineage>
        <taxon>Bacteria</taxon>
        <taxon>Bacillati</taxon>
        <taxon>Actinomycetota</taxon>
        <taxon>Actinomycetes</taxon>
        <taxon>Geodermatophilales</taxon>
        <taxon>Geodermatophilaceae</taxon>
        <taxon>Geodermatophilus</taxon>
    </lineage>
</organism>
<dbReference type="STRING" id="1296565.SAMN05660657_05686"/>
<feature type="transmembrane region" description="Helical" evidence="1">
    <location>
        <begin position="130"/>
        <end position="153"/>
    </location>
</feature>
<keyword evidence="1" id="KW-0812">Transmembrane</keyword>
<sequence length="180" mass="20130">MRKAASLAFARWIQWYWCDVPLAALIVVVVAVIPWVRDVVDLLGNLNLSDRRSIFTDLLNVTALFAGFTTLATATYLGWSSRGITAVRLLVGKDLLRLWLISTSLPWLCAVVLVIVKMTDRGADEPTNVMRWVAVGSMIVLAEQLARVLYLFYSLAMIEQQPRGPVRPVAPRPIGVRQPR</sequence>
<protein>
    <recommendedName>
        <fullName evidence="4">DUF4328 domain-containing protein</fullName>
    </recommendedName>
</protein>
<feature type="transmembrane region" description="Helical" evidence="1">
    <location>
        <begin position="54"/>
        <end position="77"/>
    </location>
</feature>
<gene>
    <name evidence="2" type="ORF">SAMN05660657_05686</name>
</gene>
<accession>A0A1I7DEL8</accession>